<evidence type="ECO:0000256" key="6">
    <source>
        <dbReference type="ARBA" id="ARBA00022723"/>
    </source>
</evidence>
<keyword evidence="10" id="KW-0408">Iron</keyword>
<keyword evidence="9" id="KW-0560">Oxidoreductase</keyword>
<dbReference type="GO" id="GO:0170056">
    <property type="term" value="F:cholesterol 7-desaturase [NAD(P)H] activity"/>
    <property type="evidence" value="ECO:0007669"/>
    <property type="project" value="UniProtKB-EC"/>
</dbReference>
<evidence type="ECO:0000256" key="1">
    <source>
        <dbReference type="ARBA" id="ARBA00001962"/>
    </source>
</evidence>
<dbReference type="RefSeq" id="WP_218842357.1">
    <property type="nucleotide sequence ID" value="NZ_BAAAPP010000004.1"/>
</dbReference>
<evidence type="ECO:0000313" key="23">
    <source>
        <dbReference type="Proteomes" id="UP000537326"/>
    </source>
</evidence>
<dbReference type="AlphaFoldDB" id="A0A7Y9YE32"/>
<evidence type="ECO:0000256" key="16">
    <source>
        <dbReference type="ARBA" id="ARBA00026095"/>
    </source>
</evidence>
<dbReference type="PANTHER" id="PTHR21266">
    <property type="entry name" value="IRON-SULFUR DOMAIN CONTAINING PROTEIN"/>
    <property type="match status" value="1"/>
</dbReference>
<dbReference type="InterPro" id="IPR050584">
    <property type="entry name" value="Cholesterol_7-desaturase"/>
</dbReference>
<protein>
    <recommendedName>
        <fullName evidence="16">cholesterol 7-desaturase</fullName>
        <ecNumber evidence="16">1.14.19.21</ecNumber>
    </recommendedName>
    <alternativeName>
        <fullName evidence="17">Rieske-type oxygenase</fullName>
    </alternativeName>
</protein>
<dbReference type="InterPro" id="IPR036922">
    <property type="entry name" value="Rieske_2Fe-2S_sf"/>
</dbReference>
<dbReference type="CDD" id="cd03469">
    <property type="entry name" value="Rieske_RO_Alpha_N"/>
    <property type="match status" value="1"/>
</dbReference>
<comment type="catalytic activity">
    <reaction evidence="19">
        <text>cholesterol + NADH + O2 + H(+) = 7-dehydrocholesterol + NAD(+) + 2 H2O</text>
        <dbReference type="Rhea" id="RHEA:51644"/>
        <dbReference type="ChEBI" id="CHEBI:15377"/>
        <dbReference type="ChEBI" id="CHEBI:15378"/>
        <dbReference type="ChEBI" id="CHEBI:15379"/>
        <dbReference type="ChEBI" id="CHEBI:16113"/>
        <dbReference type="ChEBI" id="CHEBI:17759"/>
        <dbReference type="ChEBI" id="CHEBI:57540"/>
        <dbReference type="ChEBI" id="CHEBI:57945"/>
        <dbReference type="EC" id="1.14.19.21"/>
    </reaction>
    <physiologicalReaction direction="left-to-right" evidence="19">
        <dbReference type="Rhea" id="RHEA:51645"/>
    </physiologicalReaction>
</comment>
<keyword evidence="8" id="KW-1133">Transmembrane helix</keyword>
<evidence type="ECO:0000256" key="4">
    <source>
        <dbReference type="ARBA" id="ARBA00022692"/>
    </source>
</evidence>
<dbReference type="EC" id="1.14.19.21" evidence="16"/>
<comment type="cofactor">
    <cofactor evidence="1">
        <name>Fe cation</name>
        <dbReference type="ChEBI" id="CHEBI:24875"/>
    </cofactor>
</comment>
<dbReference type="GO" id="GO:0008203">
    <property type="term" value="P:cholesterol metabolic process"/>
    <property type="evidence" value="ECO:0007669"/>
    <property type="project" value="InterPro"/>
</dbReference>
<keyword evidence="7" id="KW-0442">Lipid degradation</keyword>
<dbReference type="GO" id="GO:0016020">
    <property type="term" value="C:membrane"/>
    <property type="evidence" value="ECO:0007669"/>
    <property type="project" value="UniProtKB-SubCell"/>
</dbReference>
<keyword evidence="4" id="KW-0812">Transmembrane</keyword>
<keyword evidence="11" id="KW-0411">Iron-sulfur</keyword>
<keyword evidence="6" id="KW-0479">Metal-binding</keyword>
<evidence type="ECO:0000256" key="12">
    <source>
        <dbReference type="ARBA" id="ARBA00023136"/>
    </source>
</evidence>
<evidence type="ECO:0000256" key="19">
    <source>
        <dbReference type="ARBA" id="ARBA00047853"/>
    </source>
</evidence>
<keyword evidence="13" id="KW-0443">Lipid metabolism</keyword>
<proteinExistence type="inferred from homology"/>
<dbReference type="Gene3D" id="2.102.10.10">
    <property type="entry name" value="Rieske [2Fe-2S] iron-sulphur domain"/>
    <property type="match status" value="1"/>
</dbReference>
<accession>A0A7Y9YE32</accession>
<comment type="caution">
    <text evidence="22">The sequence shown here is derived from an EMBL/GenBank/DDBJ whole genome shotgun (WGS) entry which is preliminary data.</text>
</comment>
<evidence type="ECO:0000313" key="22">
    <source>
        <dbReference type="EMBL" id="NYI09959.1"/>
    </source>
</evidence>
<dbReference type="GO" id="GO:0051537">
    <property type="term" value="F:2 iron, 2 sulfur cluster binding"/>
    <property type="evidence" value="ECO:0007669"/>
    <property type="project" value="UniProtKB-KW"/>
</dbReference>
<name>A0A7Y9YE32_9ACTN</name>
<comment type="pathway">
    <text evidence="14">Steroid hormone biosynthesis; dafachronic acid biosynthesis.</text>
</comment>
<evidence type="ECO:0000256" key="20">
    <source>
        <dbReference type="ARBA" id="ARBA00049548"/>
    </source>
</evidence>
<keyword evidence="23" id="KW-1185">Reference proteome</keyword>
<reference evidence="22 23" key="1">
    <citation type="submission" date="2020-07" db="EMBL/GenBank/DDBJ databases">
        <title>Sequencing the genomes of 1000 actinobacteria strains.</title>
        <authorList>
            <person name="Klenk H.-P."/>
        </authorList>
    </citation>
    <scope>NUCLEOTIDE SEQUENCE [LARGE SCALE GENOMIC DNA]</scope>
    <source>
        <strain evidence="22 23">DSM 18248</strain>
    </source>
</reference>
<dbReference type="GO" id="GO:0004497">
    <property type="term" value="F:monooxygenase activity"/>
    <property type="evidence" value="ECO:0007669"/>
    <property type="project" value="UniProtKB-ARBA"/>
</dbReference>
<keyword evidence="5" id="KW-0001">2Fe-2S</keyword>
<evidence type="ECO:0000256" key="17">
    <source>
        <dbReference type="ARBA" id="ARBA00030944"/>
    </source>
</evidence>
<dbReference type="InterPro" id="IPR017941">
    <property type="entry name" value="Rieske_2Fe-2S"/>
</dbReference>
<dbReference type="EMBL" id="JACBZI010000001">
    <property type="protein sequence ID" value="NYI09959.1"/>
    <property type="molecule type" value="Genomic_DNA"/>
</dbReference>
<evidence type="ECO:0000259" key="21">
    <source>
        <dbReference type="PROSITE" id="PS51296"/>
    </source>
</evidence>
<evidence type="ECO:0000256" key="3">
    <source>
        <dbReference type="ARBA" id="ARBA00004972"/>
    </source>
</evidence>
<keyword evidence="12" id="KW-0472">Membrane</keyword>
<dbReference type="GO" id="GO:0046872">
    <property type="term" value="F:metal ion binding"/>
    <property type="evidence" value="ECO:0007669"/>
    <property type="project" value="UniProtKB-KW"/>
</dbReference>
<comment type="catalytic activity">
    <reaction evidence="20">
        <text>cholesterol + NADPH + O2 + H(+) = 7-dehydrocholesterol + NADP(+) + 2 H2O</text>
        <dbReference type="Rhea" id="RHEA:45024"/>
        <dbReference type="ChEBI" id="CHEBI:15377"/>
        <dbReference type="ChEBI" id="CHEBI:15378"/>
        <dbReference type="ChEBI" id="CHEBI:15379"/>
        <dbReference type="ChEBI" id="CHEBI:16113"/>
        <dbReference type="ChEBI" id="CHEBI:17759"/>
        <dbReference type="ChEBI" id="CHEBI:57783"/>
        <dbReference type="ChEBI" id="CHEBI:58349"/>
        <dbReference type="EC" id="1.14.19.21"/>
    </reaction>
    <physiologicalReaction direction="left-to-right" evidence="20">
        <dbReference type="Rhea" id="RHEA:45025"/>
    </physiologicalReaction>
</comment>
<comment type="subcellular location">
    <subcellularLocation>
        <location evidence="2">Membrane</location>
    </subcellularLocation>
</comment>
<comment type="similarity">
    <text evidence="15">Belongs to the cholesterol 7-desaturase family.</text>
</comment>
<evidence type="ECO:0000256" key="10">
    <source>
        <dbReference type="ARBA" id="ARBA00023004"/>
    </source>
</evidence>
<evidence type="ECO:0000256" key="9">
    <source>
        <dbReference type="ARBA" id="ARBA00023002"/>
    </source>
</evidence>
<comment type="subunit">
    <text evidence="18">Homotrimer. The two-component system 3-ketosteroid-9-alpha-monooxygenase is composed of an oxygenase component KshA and a reductase component KshB.</text>
</comment>
<dbReference type="PROSITE" id="PS51296">
    <property type="entry name" value="RIESKE"/>
    <property type="match status" value="1"/>
</dbReference>
<evidence type="ECO:0000256" key="2">
    <source>
        <dbReference type="ARBA" id="ARBA00004370"/>
    </source>
</evidence>
<dbReference type="InterPro" id="IPR045605">
    <property type="entry name" value="KshA-like_C"/>
</dbReference>
<evidence type="ECO:0000256" key="18">
    <source>
        <dbReference type="ARBA" id="ARBA00046982"/>
    </source>
</evidence>
<dbReference type="Pfam" id="PF19298">
    <property type="entry name" value="KshA_C"/>
    <property type="match status" value="1"/>
</dbReference>
<dbReference type="GO" id="GO:0005737">
    <property type="term" value="C:cytoplasm"/>
    <property type="evidence" value="ECO:0007669"/>
    <property type="project" value="TreeGrafter"/>
</dbReference>
<organism evidence="22 23">
    <name type="scientific">Nocardioides marinus</name>
    <dbReference type="NCBI Taxonomy" id="374514"/>
    <lineage>
        <taxon>Bacteria</taxon>
        <taxon>Bacillati</taxon>
        <taxon>Actinomycetota</taxon>
        <taxon>Actinomycetes</taxon>
        <taxon>Propionibacteriales</taxon>
        <taxon>Nocardioidaceae</taxon>
        <taxon>Nocardioides</taxon>
    </lineage>
</organism>
<evidence type="ECO:0000256" key="5">
    <source>
        <dbReference type="ARBA" id="ARBA00022714"/>
    </source>
</evidence>
<dbReference type="Proteomes" id="UP000537326">
    <property type="component" value="Unassembled WGS sequence"/>
</dbReference>
<feature type="domain" description="Rieske" evidence="21">
    <location>
        <begin position="12"/>
        <end position="115"/>
    </location>
</feature>
<evidence type="ECO:0000256" key="7">
    <source>
        <dbReference type="ARBA" id="ARBA00022963"/>
    </source>
</evidence>
<dbReference type="SUPFAM" id="SSF50022">
    <property type="entry name" value="ISP domain"/>
    <property type="match status" value="1"/>
</dbReference>
<dbReference type="Gene3D" id="3.90.380.10">
    <property type="entry name" value="Naphthalene 1,2-dioxygenase Alpha Subunit, Chain A, domain 1"/>
    <property type="match status" value="1"/>
</dbReference>
<evidence type="ECO:0000256" key="14">
    <source>
        <dbReference type="ARBA" id="ARBA00025712"/>
    </source>
</evidence>
<keyword evidence="13" id="KW-0753">Steroid metabolism</keyword>
<evidence type="ECO:0000256" key="15">
    <source>
        <dbReference type="ARBA" id="ARBA00025729"/>
    </source>
</evidence>
<dbReference type="SUPFAM" id="SSF55961">
    <property type="entry name" value="Bet v1-like"/>
    <property type="match status" value="1"/>
</dbReference>
<dbReference type="PANTHER" id="PTHR21266:SF32">
    <property type="entry name" value="CHOLESTEROL 7-DESATURASE NVD"/>
    <property type="match status" value="1"/>
</dbReference>
<comment type="pathway">
    <text evidence="3">Hormone biosynthesis.</text>
</comment>
<dbReference type="Pfam" id="PF00355">
    <property type="entry name" value="Rieske"/>
    <property type="match status" value="1"/>
</dbReference>
<evidence type="ECO:0000256" key="13">
    <source>
        <dbReference type="ARBA" id="ARBA00023221"/>
    </source>
</evidence>
<dbReference type="GO" id="GO:0016042">
    <property type="term" value="P:lipid catabolic process"/>
    <property type="evidence" value="ECO:0007669"/>
    <property type="project" value="UniProtKB-KW"/>
</dbReference>
<evidence type="ECO:0000256" key="11">
    <source>
        <dbReference type="ARBA" id="ARBA00023014"/>
    </source>
</evidence>
<gene>
    <name evidence="22" type="ORF">BKA05_001474</name>
</gene>
<sequence length="351" mass="39600">MKPTLPMNPTGWFQVAWSDEVRVGQVHRMRYFGRDLVAWRGHSGRVTVMDAYCEHLGAHLGYGGTVVEDRIRCPFHGWEWNDQGRNHCIPYEDRPNLGRRINTMPVVERNESIYVWHDVERRAPHFDVPDVFTGFASDGANNGANDGANDGASDGSDAYYPLCEHARLLDTGLELHPQYVLENGVDFAHFKYVHQVPIVPKFTRQEFEDPIAYVDFTITFDERDAGGSIEDIDSGVEALNCGVGLAVTKSWGMIDNRTVLATTPVDDSTCDVRFSVWIGRREGDDRDHSESADKHARGVIEQVEADLVIWSHQKYASPAALSRGEYPGFTALRTWAQQFYPDGRPTKEHTS</sequence>
<evidence type="ECO:0000256" key="8">
    <source>
        <dbReference type="ARBA" id="ARBA00022989"/>
    </source>
</evidence>